<evidence type="ECO:0000313" key="3">
    <source>
        <dbReference type="Proteomes" id="UP000703269"/>
    </source>
</evidence>
<proteinExistence type="predicted"/>
<feature type="region of interest" description="Disordered" evidence="1">
    <location>
        <begin position="365"/>
        <end position="427"/>
    </location>
</feature>
<dbReference type="AlphaFoldDB" id="A0A9P3LKG1"/>
<dbReference type="EMBL" id="BPQB01000069">
    <property type="protein sequence ID" value="GJE97212.1"/>
    <property type="molecule type" value="Genomic_DNA"/>
</dbReference>
<dbReference type="Proteomes" id="UP000703269">
    <property type="component" value="Unassembled WGS sequence"/>
</dbReference>
<evidence type="ECO:0000256" key="1">
    <source>
        <dbReference type="SAM" id="MobiDB-lite"/>
    </source>
</evidence>
<protein>
    <submittedName>
        <fullName evidence="2">Uncharacterized protein</fullName>
    </submittedName>
</protein>
<sequence length="427" mass="48775">MGDYSPTIRGTGTADSYSTQFAEQLHHKSKSSFPLTGGKEVPMRLAAIQTREAAVAELSRTTERNHQGKRKRRMALLRNDPEKPFTVAVNDTKSPISIQALMQEDDAAVKGFYGKLKDHLLPRLKALHTSGRPMNAQEQASPGKIQILHDKIYEHGQIFVNYTTYDVRRAHDLLRPRSKKSKLDVMVLADPTLSENEGPCPRFWYARVLGVYHAFVKYNGPGQHHSEREAVCFLWVRWYETINPESFGWENSELERLSFPPVQGENSFGFINPADVVRAAHIIPSFSDGKKHPDGGGSSLRAGDADEWRAYFVGRFSDRDLTMREHWGMGVGHVYSKDRPCAARLAEHQRSDEDMISDFASEEYDGYDGEISDDPNAEWGLEDRLAEFTDSEYEEDEDEEDDEEEEWDEGEDEDEDGERSSKRRREY</sequence>
<gene>
    <name evidence="2" type="ORF">PsYK624_134250</name>
</gene>
<reference evidence="2 3" key="1">
    <citation type="submission" date="2021-08" db="EMBL/GenBank/DDBJ databases">
        <title>Draft Genome Sequence of Phanerochaete sordida strain YK-624.</title>
        <authorList>
            <person name="Mori T."/>
            <person name="Dohra H."/>
            <person name="Suzuki T."/>
            <person name="Kawagishi H."/>
            <person name="Hirai H."/>
        </authorList>
    </citation>
    <scope>NUCLEOTIDE SEQUENCE [LARGE SCALE GENOMIC DNA]</scope>
    <source>
        <strain evidence="2 3">YK-624</strain>
    </source>
</reference>
<organism evidence="2 3">
    <name type="scientific">Phanerochaete sordida</name>
    <dbReference type="NCBI Taxonomy" id="48140"/>
    <lineage>
        <taxon>Eukaryota</taxon>
        <taxon>Fungi</taxon>
        <taxon>Dikarya</taxon>
        <taxon>Basidiomycota</taxon>
        <taxon>Agaricomycotina</taxon>
        <taxon>Agaricomycetes</taxon>
        <taxon>Polyporales</taxon>
        <taxon>Phanerochaetaceae</taxon>
        <taxon>Phanerochaete</taxon>
    </lineage>
</organism>
<comment type="caution">
    <text evidence="2">The sequence shown here is derived from an EMBL/GenBank/DDBJ whole genome shotgun (WGS) entry which is preliminary data.</text>
</comment>
<evidence type="ECO:0000313" key="2">
    <source>
        <dbReference type="EMBL" id="GJE97212.1"/>
    </source>
</evidence>
<name>A0A9P3LKG1_9APHY</name>
<feature type="compositionally biased region" description="Acidic residues" evidence="1">
    <location>
        <begin position="365"/>
        <end position="376"/>
    </location>
</feature>
<keyword evidence="3" id="KW-1185">Reference proteome</keyword>
<dbReference type="OrthoDB" id="3267098at2759"/>
<accession>A0A9P3LKG1</accession>
<feature type="compositionally biased region" description="Acidic residues" evidence="1">
    <location>
        <begin position="389"/>
        <end position="417"/>
    </location>
</feature>